<evidence type="ECO:0000313" key="2">
    <source>
        <dbReference type="EMBL" id="OGG57433.1"/>
    </source>
</evidence>
<dbReference type="Proteomes" id="UP000177958">
    <property type="component" value="Unassembled WGS sequence"/>
</dbReference>
<sequence length="115" mass="12323">MGFFSKYKTYLFIAGGALIAIGVWWGFSAETPSDSLLTTERVEGGPADKALVDTLLQLRSVTLSGTIFSDPAFILLQDFGTQIIPEPIGRPNPFAPLGVSATSSTVGNKLFTPRR</sequence>
<evidence type="ECO:0000256" key="1">
    <source>
        <dbReference type="SAM" id="Phobius"/>
    </source>
</evidence>
<keyword evidence="1" id="KW-0472">Membrane</keyword>
<keyword evidence="1" id="KW-0812">Transmembrane</keyword>
<comment type="caution">
    <text evidence="2">The sequence shown here is derived from an EMBL/GenBank/DDBJ whole genome shotgun (WGS) entry which is preliminary data.</text>
</comment>
<keyword evidence="1" id="KW-1133">Transmembrane helix</keyword>
<reference evidence="2 3" key="1">
    <citation type="journal article" date="2016" name="Nat. Commun.">
        <title>Thousands of microbial genomes shed light on interconnected biogeochemical processes in an aquifer system.</title>
        <authorList>
            <person name="Anantharaman K."/>
            <person name="Brown C.T."/>
            <person name="Hug L.A."/>
            <person name="Sharon I."/>
            <person name="Castelle C.J."/>
            <person name="Probst A.J."/>
            <person name="Thomas B.C."/>
            <person name="Singh A."/>
            <person name="Wilkins M.J."/>
            <person name="Karaoz U."/>
            <person name="Brodie E.L."/>
            <person name="Williams K.H."/>
            <person name="Hubbard S.S."/>
            <person name="Banfield J.F."/>
        </authorList>
    </citation>
    <scope>NUCLEOTIDE SEQUENCE [LARGE SCALE GENOMIC DNA]</scope>
</reference>
<name>A0A1F6D7L1_9BACT</name>
<dbReference type="EMBL" id="MFKX01000026">
    <property type="protein sequence ID" value="OGG57433.1"/>
    <property type="molecule type" value="Genomic_DNA"/>
</dbReference>
<feature type="transmembrane region" description="Helical" evidence="1">
    <location>
        <begin position="7"/>
        <end position="27"/>
    </location>
</feature>
<accession>A0A1F6D7L1</accession>
<proteinExistence type="predicted"/>
<gene>
    <name evidence="2" type="ORF">A2853_03660</name>
</gene>
<dbReference type="AlphaFoldDB" id="A0A1F6D7L1"/>
<evidence type="ECO:0000313" key="3">
    <source>
        <dbReference type="Proteomes" id="UP000177958"/>
    </source>
</evidence>
<protein>
    <submittedName>
        <fullName evidence="2">Uncharacterized protein</fullName>
    </submittedName>
</protein>
<organism evidence="2 3">
    <name type="scientific">Candidatus Kaiserbacteria bacterium RIFCSPHIGHO2_01_FULL_55_17</name>
    <dbReference type="NCBI Taxonomy" id="1798484"/>
    <lineage>
        <taxon>Bacteria</taxon>
        <taxon>Candidatus Kaiseribacteriota</taxon>
    </lineage>
</organism>